<protein>
    <recommendedName>
        <fullName evidence="3">DUF5659 domain-containing protein</fullName>
    </recommendedName>
</protein>
<proteinExistence type="predicted"/>
<evidence type="ECO:0000313" key="1">
    <source>
        <dbReference type="EMBL" id="NSB12101.1"/>
    </source>
</evidence>
<sequence>MRKDYYIINNKNLAITISTLLNEDFYTFDDNREGREGKKCYSFKNTDRFREILSLVNNTRNI</sequence>
<dbReference type="AlphaFoldDB" id="A0AAE5H0F5"/>
<evidence type="ECO:0000313" key="2">
    <source>
        <dbReference type="Proteomes" id="UP000822184"/>
    </source>
</evidence>
<name>A0AAE5H0F5_CLOBE</name>
<comment type="caution">
    <text evidence="1">The sequence shown here is derived from an EMBL/GenBank/DDBJ whole genome shotgun (WGS) entry which is preliminary data.</text>
</comment>
<dbReference type="Proteomes" id="UP000822184">
    <property type="component" value="Unassembled WGS sequence"/>
</dbReference>
<dbReference type="EMBL" id="JABTDW010000001">
    <property type="protein sequence ID" value="NSB12101.1"/>
    <property type="molecule type" value="Genomic_DNA"/>
</dbReference>
<dbReference type="RefSeq" id="WP_077855630.1">
    <property type="nucleotide sequence ID" value="NZ_JABTDW010000001.1"/>
</dbReference>
<accession>A0AAE5H0F5</accession>
<reference evidence="1" key="1">
    <citation type="submission" date="2020-06" db="EMBL/GenBank/DDBJ databases">
        <title>Genomic insights into acetone-butanol-ethanol (ABE) fermentation by sequencing solventogenic clostridia strains.</title>
        <authorList>
            <person name="Brown S."/>
        </authorList>
    </citation>
    <scope>NUCLEOTIDE SEQUENCE</scope>
    <source>
        <strain evidence="1">DJ123</strain>
    </source>
</reference>
<evidence type="ECO:0008006" key="3">
    <source>
        <dbReference type="Google" id="ProtNLM"/>
    </source>
</evidence>
<gene>
    <name evidence="1" type="ORF">BCD95_000360</name>
</gene>
<organism evidence="1 2">
    <name type="scientific">Clostridium beijerinckii</name>
    <name type="common">Clostridium MP</name>
    <dbReference type="NCBI Taxonomy" id="1520"/>
    <lineage>
        <taxon>Bacteria</taxon>
        <taxon>Bacillati</taxon>
        <taxon>Bacillota</taxon>
        <taxon>Clostridia</taxon>
        <taxon>Eubacteriales</taxon>
        <taxon>Clostridiaceae</taxon>
        <taxon>Clostridium</taxon>
    </lineage>
</organism>